<dbReference type="RefSeq" id="WP_377727003.1">
    <property type="nucleotide sequence ID" value="NZ_JBHSEW010000011.1"/>
</dbReference>
<proteinExistence type="predicted"/>
<dbReference type="EMBL" id="JBHSEW010000011">
    <property type="protein sequence ID" value="MFC4623094.1"/>
    <property type="molecule type" value="Genomic_DNA"/>
</dbReference>
<protein>
    <recommendedName>
        <fullName evidence="3">HEPN domain-containing protein</fullName>
    </recommendedName>
</protein>
<evidence type="ECO:0008006" key="3">
    <source>
        <dbReference type="Google" id="ProtNLM"/>
    </source>
</evidence>
<organism evidence="1 2">
    <name type="scientific">Comamonas nitrativorans</name>
    <dbReference type="NCBI Taxonomy" id="108437"/>
    <lineage>
        <taxon>Bacteria</taxon>
        <taxon>Pseudomonadati</taxon>
        <taxon>Pseudomonadota</taxon>
        <taxon>Betaproteobacteria</taxon>
        <taxon>Burkholderiales</taxon>
        <taxon>Comamonadaceae</taxon>
        <taxon>Comamonas</taxon>
    </lineage>
</organism>
<evidence type="ECO:0000313" key="2">
    <source>
        <dbReference type="Proteomes" id="UP001595967"/>
    </source>
</evidence>
<comment type="caution">
    <text evidence="1">The sequence shown here is derived from an EMBL/GenBank/DDBJ whole genome shotgun (WGS) entry which is preliminary data.</text>
</comment>
<dbReference type="Proteomes" id="UP001595967">
    <property type="component" value="Unassembled WGS sequence"/>
</dbReference>
<name>A0ABV9GZX8_9BURK</name>
<keyword evidence="2" id="KW-1185">Reference proteome</keyword>
<sequence>MQESTPLSKEQALYLRCIQRNMEAARVLFEQCRERTVEQSLWSAMYTCAMAAEEKANALFPDLRVWGGPAAGGA</sequence>
<evidence type="ECO:0000313" key="1">
    <source>
        <dbReference type="EMBL" id="MFC4623094.1"/>
    </source>
</evidence>
<reference evidence="2" key="1">
    <citation type="journal article" date="2019" name="Int. J. Syst. Evol. Microbiol.">
        <title>The Global Catalogue of Microorganisms (GCM) 10K type strain sequencing project: providing services to taxonomists for standard genome sequencing and annotation.</title>
        <authorList>
            <consortium name="The Broad Institute Genomics Platform"/>
            <consortium name="The Broad Institute Genome Sequencing Center for Infectious Disease"/>
            <person name="Wu L."/>
            <person name="Ma J."/>
        </authorList>
    </citation>
    <scope>NUCLEOTIDE SEQUENCE [LARGE SCALE GENOMIC DNA]</scope>
    <source>
        <strain evidence="2">JCM 11650</strain>
    </source>
</reference>
<accession>A0ABV9GZX8</accession>
<gene>
    <name evidence="1" type="ORF">ACFO3A_12825</name>
</gene>